<sequence>MERARAVIPNGMYGHESVALLPEGYPQFFSRAEGARLWDVDGNEYLDYMCAFGPNLFGYGHAEIDTAAAAQRARGDTMTGPGEAMVAFAEAMVAQVSHADWAMFCKNGTDATSMAVATARAHTGRGKILVGRGTYHGASGWAIQRASRGLMPEDKAHVIHFRYNDVESLADAVKMAGDDLAGIMITPFRHEVFQDQFLPDPAFLQFARESCDRAGALLIVDDVRAGFRLDRDCSIEAYGVSPDLSCWGKAIANGQPVSALLGVEKARQAAGSIVATGSFWFSAVPMAAGVATMRAIRETDYLERTIARGTALREGLQQQAAAHGFTLRQTGPAQMPQILFEEDPDFRFGYAWVTEALDRGVYLSPYHNMFICSALTEADVRLTLERTDDAFAALKARRSSVQPVEKIQPLVEAIRAANR</sequence>
<dbReference type="InterPro" id="IPR015424">
    <property type="entry name" value="PyrdxlP-dep_Trfase"/>
</dbReference>
<keyword evidence="4" id="KW-0808">Transferase</keyword>
<evidence type="ECO:0000313" key="4">
    <source>
        <dbReference type="EMBL" id="MBP0496150.1"/>
    </source>
</evidence>
<evidence type="ECO:0000256" key="3">
    <source>
        <dbReference type="RuleBase" id="RU003560"/>
    </source>
</evidence>
<evidence type="ECO:0000313" key="5">
    <source>
        <dbReference type="Proteomes" id="UP000677537"/>
    </source>
</evidence>
<gene>
    <name evidence="4" type="ORF">J5Y10_25430</name>
</gene>
<dbReference type="PANTHER" id="PTHR43713">
    <property type="entry name" value="GLUTAMATE-1-SEMIALDEHYDE 2,1-AMINOMUTASE"/>
    <property type="match status" value="1"/>
</dbReference>
<dbReference type="AlphaFoldDB" id="A0A940S8Q3"/>
<comment type="similarity">
    <text evidence="3">Belongs to the class-III pyridoxal-phosphate-dependent aminotransferase family.</text>
</comment>
<protein>
    <submittedName>
        <fullName evidence="4">Aminotransferase class III-fold pyridoxal phosphate-dependent enzyme</fullName>
    </submittedName>
</protein>
<comment type="caution">
    <text evidence="4">The sequence shown here is derived from an EMBL/GenBank/DDBJ whole genome shotgun (WGS) entry which is preliminary data.</text>
</comment>
<dbReference type="EMBL" id="JAGIZA010000028">
    <property type="protein sequence ID" value="MBP0496150.1"/>
    <property type="molecule type" value="Genomic_DNA"/>
</dbReference>
<proteinExistence type="inferred from homology"/>
<keyword evidence="5" id="KW-1185">Reference proteome</keyword>
<dbReference type="Gene3D" id="3.40.640.10">
    <property type="entry name" value="Type I PLP-dependent aspartate aminotransferase-like (Major domain)"/>
    <property type="match status" value="1"/>
</dbReference>
<organism evidence="4 5">
    <name type="scientific">Roseomonas indoligenes</name>
    <dbReference type="NCBI Taxonomy" id="2820811"/>
    <lineage>
        <taxon>Bacteria</taxon>
        <taxon>Pseudomonadati</taxon>
        <taxon>Pseudomonadota</taxon>
        <taxon>Alphaproteobacteria</taxon>
        <taxon>Acetobacterales</taxon>
        <taxon>Roseomonadaceae</taxon>
        <taxon>Roseomonas</taxon>
    </lineage>
</organism>
<dbReference type="PROSITE" id="PS00600">
    <property type="entry name" value="AA_TRANSFER_CLASS_3"/>
    <property type="match status" value="1"/>
</dbReference>
<dbReference type="InterPro" id="IPR015421">
    <property type="entry name" value="PyrdxlP-dep_Trfase_major"/>
</dbReference>
<dbReference type="InterPro" id="IPR015422">
    <property type="entry name" value="PyrdxlP-dep_Trfase_small"/>
</dbReference>
<reference evidence="4" key="1">
    <citation type="submission" date="2021-03" db="EMBL/GenBank/DDBJ databases">
        <authorList>
            <person name="So Y."/>
        </authorList>
    </citation>
    <scope>NUCLEOTIDE SEQUENCE</scope>
    <source>
        <strain evidence="4">SG15</strain>
    </source>
</reference>
<dbReference type="InterPro" id="IPR005814">
    <property type="entry name" value="Aminotrans_3"/>
</dbReference>
<name>A0A940S8Q3_9PROT</name>
<comment type="cofactor">
    <cofactor evidence="1">
        <name>pyridoxal 5'-phosphate</name>
        <dbReference type="ChEBI" id="CHEBI:597326"/>
    </cofactor>
</comment>
<dbReference type="GO" id="GO:0030170">
    <property type="term" value="F:pyridoxal phosphate binding"/>
    <property type="evidence" value="ECO:0007669"/>
    <property type="project" value="InterPro"/>
</dbReference>
<evidence type="ECO:0000256" key="1">
    <source>
        <dbReference type="ARBA" id="ARBA00001933"/>
    </source>
</evidence>
<dbReference type="SUPFAM" id="SSF53383">
    <property type="entry name" value="PLP-dependent transferases"/>
    <property type="match status" value="1"/>
</dbReference>
<accession>A0A940S8Q3</accession>
<dbReference type="PANTHER" id="PTHR43713:SF3">
    <property type="entry name" value="GLUTAMATE-1-SEMIALDEHYDE 2,1-AMINOMUTASE 1, CHLOROPLASTIC-RELATED"/>
    <property type="match status" value="1"/>
</dbReference>
<evidence type="ECO:0000256" key="2">
    <source>
        <dbReference type="ARBA" id="ARBA00022898"/>
    </source>
</evidence>
<keyword evidence="2 3" id="KW-0663">Pyridoxal phosphate</keyword>
<dbReference type="Gene3D" id="3.90.1150.10">
    <property type="entry name" value="Aspartate Aminotransferase, domain 1"/>
    <property type="match status" value="1"/>
</dbReference>
<dbReference type="Pfam" id="PF00202">
    <property type="entry name" value="Aminotran_3"/>
    <property type="match status" value="1"/>
</dbReference>
<keyword evidence="4" id="KW-0032">Aminotransferase</keyword>
<dbReference type="InterPro" id="IPR049704">
    <property type="entry name" value="Aminotrans_3_PPA_site"/>
</dbReference>
<dbReference type="GO" id="GO:0008483">
    <property type="term" value="F:transaminase activity"/>
    <property type="evidence" value="ECO:0007669"/>
    <property type="project" value="UniProtKB-KW"/>
</dbReference>
<dbReference type="Proteomes" id="UP000677537">
    <property type="component" value="Unassembled WGS sequence"/>
</dbReference>